<organism evidence="1 2">
    <name type="scientific">Gluconacetobacter entanii</name>
    <dbReference type="NCBI Taxonomy" id="108528"/>
    <lineage>
        <taxon>Bacteria</taxon>
        <taxon>Pseudomonadati</taxon>
        <taxon>Pseudomonadota</taxon>
        <taxon>Alphaproteobacteria</taxon>
        <taxon>Acetobacterales</taxon>
        <taxon>Acetobacteraceae</taxon>
        <taxon>Gluconacetobacter</taxon>
    </lineage>
</organism>
<dbReference type="EMBL" id="JANGSQ010000111">
    <property type="protein sequence ID" value="MCW4592365.1"/>
    <property type="molecule type" value="Genomic_DNA"/>
</dbReference>
<gene>
    <name evidence="1" type="ORF">NO263_17400</name>
</gene>
<keyword evidence="2" id="KW-1185">Reference proteome</keyword>
<dbReference type="Proteomes" id="UP001526337">
    <property type="component" value="Unassembled WGS sequence"/>
</dbReference>
<reference evidence="1 2" key="1">
    <citation type="submission" date="2022-07" db="EMBL/GenBank/DDBJ databases">
        <title>Genome stability of Gluconacetobacter entanii AV429.</title>
        <authorList>
            <person name="Trcek J."/>
            <person name="Cepec E."/>
        </authorList>
    </citation>
    <scope>NUCLEOTIDE SEQUENCE [LARGE SCALE GENOMIC DNA]</scope>
    <source>
        <strain evidence="1 2">AV429_2022</strain>
    </source>
</reference>
<proteinExistence type="predicted"/>
<name>A0ABT3KAD7_9PROT</name>
<evidence type="ECO:0000313" key="1">
    <source>
        <dbReference type="EMBL" id="MCW4592365.1"/>
    </source>
</evidence>
<evidence type="ECO:0000313" key="2">
    <source>
        <dbReference type="Proteomes" id="UP001526337"/>
    </source>
</evidence>
<dbReference type="RefSeq" id="WP_171789579.1">
    <property type="nucleotide sequence ID" value="NZ_JABJWD010000003.1"/>
</dbReference>
<comment type="caution">
    <text evidence="1">The sequence shown here is derived from an EMBL/GenBank/DDBJ whole genome shotgun (WGS) entry which is preliminary data.</text>
</comment>
<protein>
    <submittedName>
        <fullName evidence="1">Uncharacterized protein</fullName>
    </submittedName>
</protein>
<accession>A0ABT3KAD7</accession>
<sequence length="52" mass="5889">MRQYDPPAVGAGPRFASRTIHKDRNFGPGILIRQKTPQRLTLDTVLLREQDG</sequence>